<dbReference type="Pfam" id="PF13087">
    <property type="entry name" value="AAA_12"/>
    <property type="match status" value="1"/>
</dbReference>
<evidence type="ECO:0000259" key="1">
    <source>
        <dbReference type="Pfam" id="PF13086"/>
    </source>
</evidence>
<dbReference type="GO" id="GO:0071013">
    <property type="term" value="C:catalytic step 2 spliceosome"/>
    <property type="evidence" value="ECO:0007669"/>
    <property type="project" value="TreeGrafter"/>
</dbReference>
<dbReference type="Proteomes" id="UP000692954">
    <property type="component" value="Unassembled WGS sequence"/>
</dbReference>
<protein>
    <recommendedName>
        <fullName evidence="7">Intron-binding protein aquarius</fullName>
    </recommendedName>
</protein>
<evidence type="ECO:0000259" key="3">
    <source>
        <dbReference type="Pfam" id="PF16399"/>
    </source>
</evidence>
<dbReference type="InterPro" id="IPR041679">
    <property type="entry name" value="DNA2/NAM7-like_C"/>
</dbReference>
<dbReference type="PANTHER" id="PTHR10887">
    <property type="entry name" value="DNA2/NAM7 HELICASE FAMILY"/>
    <property type="match status" value="1"/>
</dbReference>
<dbReference type="InterPro" id="IPR045055">
    <property type="entry name" value="DNA2/NAM7-like"/>
</dbReference>
<dbReference type="CDD" id="cd17935">
    <property type="entry name" value="EEXXQc_AQR"/>
    <property type="match status" value="1"/>
</dbReference>
<accession>A0A8S1MC05</accession>
<dbReference type="InterPro" id="IPR048966">
    <property type="entry name" value="Aquarius_b-barrel"/>
</dbReference>
<evidence type="ECO:0008006" key="7">
    <source>
        <dbReference type="Google" id="ProtNLM"/>
    </source>
</evidence>
<organism evidence="5 6">
    <name type="scientific">Paramecium sonneborni</name>
    <dbReference type="NCBI Taxonomy" id="65129"/>
    <lineage>
        <taxon>Eukaryota</taxon>
        <taxon>Sar</taxon>
        <taxon>Alveolata</taxon>
        <taxon>Ciliophora</taxon>
        <taxon>Intramacronucleata</taxon>
        <taxon>Oligohymenophorea</taxon>
        <taxon>Peniculida</taxon>
        <taxon>Parameciidae</taxon>
        <taxon>Paramecium</taxon>
    </lineage>
</organism>
<proteinExistence type="predicted"/>
<feature type="domain" description="DNA2/NAM7 helicase-like C-terminal" evidence="2">
    <location>
        <begin position="1071"/>
        <end position="1263"/>
    </location>
</feature>
<dbReference type="Pfam" id="PF21143">
    <property type="entry name" value="Aquarius_N_2nd"/>
    <property type="match status" value="1"/>
</dbReference>
<dbReference type="CDD" id="cd18808">
    <property type="entry name" value="SF1_C_Upf1"/>
    <property type="match status" value="1"/>
</dbReference>
<dbReference type="InterPro" id="IPR047187">
    <property type="entry name" value="SF1_C_Upf1"/>
</dbReference>
<keyword evidence="6" id="KW-1185">Reference proteome</keyword>
<dbReference type="Pfam" id="PF16399">
    <property type="entry name" value="Aquarius_N_1st"/>
    <property type="match status" value="1"/>
</dbReference>
<feature type="domain" description="RNA helicase aquarius N-terminal" evidence="3">
    <location>
        <begin position="12"/>
        <end position="375"/>
    </location>
</feature>
<sequence length="1349" mass="159222">MQIEAESNINIQEIYESIISQQFNIGILRQWEKEWLLENYLFPCIKNNDQLSKEVVFTTIAILNLKQLEQINIQDSLQDQEILLKIFNYITKGLPDIKSLQLEEKQQMYTFLMQLFCMPETEFVQKECYKYLSSALLLSSNKIFLKWHFLRYPKMVQSYMSALKIQGGGQKPESLFIPNLVQDMIQIIFKYPISEANCKENEELIQIESQNQFRTFLERNSAPLPTPKHIIKAQNEKLLYRKVTQTQMRYLKCIEKFVDFMILLLSSIPTRKFLKIYLLSTNILPYLKCTLPQYHSCVLQTLVQSFEHYLTYPINDQDGEVLSLKDQQVMQKDFLKKLQTVLYKQFKFMVQQKELEEYQFIKNLRRSEIEKLFQMMILVFPVDLSPKLYEPGKNFDFLIQEVMKAAAPPPYLNHYLKDTPIIPNEQMIWDYKHIPEESKSGVLKQVLALPKLNLQFLCFEDYLERNYKLFKLESAFDLRKDFEDTIIRMDPQFDQNGAFIYFSGWAKAATEVIKFRIHEVQTPEIGKRIPRRVYGEIQYSVEKMAQNVRKDWDSLKKHQVVFLISFRKEIDMQEFQTELNERQNLIDQIEENEGCKLFCEKYGIRAIRGAEIELVYDERRREILDWEEPDPSKKFQGNLRILHVFLDQAQYQDDIDSGINAEGEIYGNFKLLVKRNPKENNFKAILGSIQQVILQKPKLPKFLDEILLGYGVEDISSSQYYMKNHTNSVNFNLRDTVIDQQHYIDVIQSNSFIPEELKSKLSFNNISNTKRINNKIRFTKPQINAIVSAMYPGLTLVVGPPGTGKTDVTVQIVNLLYKNFPNEKTLLITHSNHALNDIFQKISKMDVDEKHMLRLGIGVKDLKLSKTFSREGRIDHMLTRRLQLLEIVGQIQKSVKIMFSEEYSCEVSEIFFKLHIQRLWNNYQEKIEQDPNFTFPFTAFVEQNPQLFEKAQTKEEQYKIIEDIFGQVRECRPFELLRNKKERGNYIICHQAKIIAMTCTHAALKRNNFCDQDFQYDNIVFEEAGQILEIEAFLPLTMSLTGKVKRLIMIGDHNQLPPVIKNVSFQKLANMEQSFFIRMIRLGVFYHQLTDQGRTRPEIMKLYSWKYKELNSLQCCNPSQDNQFGYANAGFCKTFQFIDVDYKGVYENKPMPYFYQNIVEAEFIVATYMYLVLRGYDPKQITILTTYNGQKMLIKDIITRKCSWHSLFRTPEKITTVDKFQGQQNDIILISMVRTSHPGYLRDIRRIIVAFSRAKFGLYIFGNLSIFNQVPELQKTFSQFVSEPLHLLPNETYRTLRTHDDYQLEQSQSINHPDQMYEIIKTQLIQRQRQSSNVENLPQIQLQQESQSQ</sequence>
<feature type="domain" description="RNA helicase aquarius beta-barrel" evidence="4">
    <location>
        <begin position="491"/>
        <end position="675"/>
    </location>
</feature>
<evidence type="ECO:0000259" key="2">
    <source>
        <dbReference type="Pfam" id="PF13087"/>
    </source>
</evidence>
<dbReference type="PANTHER" id="PTHR10887:SF5">
    <property type="entry name" value="RNA HELICASE AQUARIUS"/>
    <property type="match status" value="1"/>
</dbReference>
<feature type="domain" description="DNA2/NAM7 helicase helicase" evidence="1">
    <location>
        <begin position="780"/>
        <end position="1061"/>
    </location>
</feature>
<evidence type="ECO:0000313" key="6">
    <source>
        <dbReference type="Proteomes" id="UP000692954"/>
    </source>
</evidence>
<dbReference type="FunFam" id="3.40.50.300:FF:002863">
    <property type="entry name" value="Pre-mRNA-splicing factor cwf11"/>
    <property type="match status" value="1"/>
</dbReference>
<evidence type="ECO:0000259" key="4">
    <source>
        <dbReference type="Pfam" id="PF21143"/>
    </source>
</evidence>
<name>A0A8S1MC05_9CILI</name>
<dbReference type="EMBL" id="CAJJDN010000031">
    <property type="protein sequence ID" value="CAD8074126.1"/>
    <property type="molecule type" value="Genomic_DNA"/>
</dbReference>
<dbReference type="GO" id="GO:0003729">
    <property type="term" value="F:mRNA binding"/>
    <property type="evidence" value="ECO:0007669"/>
    <property type="project" value="TreeGrafter"/>
</dbReference>
<dbReference type="GO" id="GO:0004386">
    <property type="term" value="F:helicase activity"/>
    <property type="evidence" value="ECO:0007669"/>
    <property type="project" value="InterPro"/>
</dbReference>
<evidence type="ECO:0000313" key="5">
    <source>
        <dbReference type="EMBL" id="CAD8074126.1"/>
    </source>
</evidence>
<gene>
    <name evidence="5" type="ORF">PSON_ATCC_30995.1.T0310328</name>
</gene>
<dbReference type="Pfam" id="PF13086">
    <property type="entry name" value="AAA_11"/>
    <property type="match status" value="1"/>
</dbReference>
<comment type="caution">
    <text evidence="5">The sequence shown here is derived from an EMBL/GenBank/DDBJ whole genome shotgun (WGS) entry which is preliminary data.</text>
</comment>
<reference evidence="5" key="1">
    <citation type="submission" date="2021-01" db="EMBL/GenBank/DDBJ databases">
        <authorList>
            <consortium name="Genoscope - CEA"/>
            <person name="William W."/>
        </authorList>
    </citation>
    <scope>NUCLEOTIDE SEQUENCE</scope>
</reference>
<dbReference type="InterPro" id="IPR041677">
    <property type="entry name" value="DNA2/NAM7_AAA_11"/>
</dbReference>
<dbReference type="InterPro" id="IPR032174">
    <property type="entry name" value="Aquarius_N"/>
</dbReference>
<dbReference type="OrthoDB" id="1879at2759"/>